<reference evidence="2 3" key="1">
    <citation type="submission" date="2021-08" db="EMBL/GenBank/DDBJ databases">
        <title>Streptomyces sp. PTM05 isolated from lichen.</title>
        <authorList>
            <person name="Somphong A."/>
            <person name="Phongsopitanun W."/>
            <person name="Tanasupawat S."/>
        </authorList>
    </citation>
    <scope>NUCLEOTIDE SEQUENCE [LARGE SCALE GENOMIC DNA]</scope>
    <source>
        <strain evidence="2 3">Ptm05</strain>
    </source>
</reference>
<protein>
    <recommendedName>
        <fullName evidence="4">Secreted protein</fullName>
    </recommendedName>
</protein>
<dbReference type="EMBL" id="JAINVZ010000008">
    <property type="protein sequence ID" value="MBY8886087.1"/>
    <property type="molecule type" value="Genomic_DNA"/>
</dbReference>
<feature type="signal peptide" evidence="1">
    <location>
        <begin position="1"/>
        <end position="28"/>
    </location>
</feature>
<keyword evidence="1" id="KW-0732">Signal</keyword>
<dbReference type="RefSeq" id="WP_222977948.1">
    <property type="nucleotide sequence ID" value="NZ_JAINVZ010000008.1"/>
</dbReference>
<evidence type="ECO:0008006" key="4">
    <source>
        <dbReference type="Google" id="ProtNLM"/>
    </source>
</evidence>
<evidence type="ECO:0000313" key="3">
    <source>
        <dbReference type="Proteomes" id="UP001198565"/>
    </source>
</evidence>
<proteinExistence type="predicted"/>
<feature type="chain" id="PRO_5046701137" description="Secreted protein" evidence="1">
    <location>
        <begin position="29"/>
        <end position="132"/>
    </location>
</feature>
<dbReference type="Proteomes" id="UP001198565">
    <property type="component" value="Unassembled WGS sequence"/>
</dbReference>
<evidence type="ECO:0000313" key="2">
    <source>
        <dbReference type="EMBL" id="MBY8886087.1"/>
    </source>
</evidence>
<keyword evidence="3" id="KW-1185">Reference proteome</keyword>
<sequence>MKKALVLLAVSGTLALAGTVGTAGTADAASDSYTADHVELDLYNNPGYRVVTICNQQSNWNSFRLRVFDFGSGSNADLKTIPGNWDAGSNPVVSLNAGTCQSYAIQSSYKVSLAALFSTNGVEYGTNPVSYN</sequence>
<name>A0ABS7QSB2_9ACTN</name>
<organism evidence="2 3">
    <name type="scientific">Streptantibioticus parmotrematis</name>
    <dbReference type="NCBI Taxonomy" id="2873249"/>
    <lineage>
        <taxon>Bacteria</taxon>
        <taxon>Bacillati</taxon>
        <taxon>Actinomycetota</taxon>
        <taxon>Actinomycetes</taxon>
        <taxon>Kitasatosporales</taxon>
        <taxon>Streptomycetaceae</taxon>
        <taxon>Streptantibioticus</taxon>
    </lineage>
</organism>
<accession>A0ABS7QSB2</accession>
<evidence type="ECO:0000256" key="1">
    <source>
        <dbReference type="SAM" id="SignalP"/>
    </source>
</evidence>
<comment type="caution">
    <text evidence="2">The sequence shown here is derived from an EMBL/GenBank/DDBJ whole genome shotgun (WGS) entry which is preliminary data.</text>
</comment>
<gene>
    <name evidence="2" type="ORF">K7472_14640</name>
</gene>